<evidence type="ECO:0000313" key="3">
    <source>
        <dbReference type="EMBL" id="NUW42956.1"/>
    </source>
</evidence>
<dbReference type="Pfam" id="PF07398">
    <property type="entry name" value="MDMPI_C"/>
    <property type="match status" value="1"/>
</dbReference>
<dbReference type="GO" id="GO:0005886">
    <property type="term" value="C:plasma membrane"/>
    <property type="evidence" value="ECO:0007669"/>
    <property type="project" value="TreeGrafter"/>
</dbReference>
<feature type="domain" description="Mycothiol-dependent maleylpyruvate isomerase metal-binding" evidence="2">
    <location>
        <begin position="11"/>
        <end position="129"/>
    </location>
</feature>
<dbReference type="AlphaFoldDB" id="A0A7Y6IRA5"/>
<dbReference type="GO" id="GO:0046872">
    <property type="term" value="F:metal ion binding"/>
    <property type="evidence" value="ECO:0007669"/>
    <property type="project" value="InterPro"/>
</dbReference>
<dbReference type="PANTHER" id="PTHR40758">
    <property type="entry name" value="CONSERVED PROTEIN"/>
    <property type="match status" value="1"/>
</dbReference>
<evidence type="ECO:0000259" key="1">
    <source>
        <dbReference type="Pfam" id="PF07398"/>
    </source>
</evidence>
<dbReference type="EMBL" id="JABWGO010000005">
    <property type="protein sequence ID" value="NUW42956.1"/>
    <property type="molecule type" value="Genomic_DNA"/>
</dbReference>
<organism evidence="3 4">
    <name type="scientific">Nonomuraea rhodomycinica</name>
    <dbReference type="NCBI Taxonomy" id="1712872"/>
    <lineage>
        <taxon>Bacteria</taxon>
        <taxon>Bacillati</taxon>
        <taxon>Actinomycetota</taxon>
        <taxon>Actinomycetes</taxon>
        <taxon>Streptosporangiales</taxon>
        <taxon>Streptosporangiaceae</taxon>
        <taxon>Nonomuraea</taxon>
    </lineage>
</organism>
<protein>
    <submittedName>
        <fullName evidence="3">Maleylpyruvate isomerase family mycothiol-dependent enzyme</fullName>
    </submittedName>
</protein>
<dbReference type="NCBIfam" id="TIGR03083">
    <property type="entry name" value="maleylpyruvate isomerase family mycothiol-dependent enzyme"/>
    <property type="match status" value="1"/>
</dbReference>
<gene>
    <name evidence="3" type="ORF">HT134_22880</name>
</gene>
<dbReference type="Gene3D" id="1.20.120.450">
    <property type="entry name" value="dinb family like domain"/>
    <property type="match status" value="1"/>
</dbReference>
<comment type="caution">
    <text evidence="3">The sequence shown here is derived from an EMBL/GenBank/DDBJ whole genome shotgun (WGS) entry which is preliminary data.</text>
</comment>
<proteinExistence type="predicted"/>
<dbReference type="InterPro" id="IPR017517">
    <property type="entry name" value="Maleyloyr_isom"/>
</dbReference>
<accession>A0A7Y6IRA5</accession>
<keyword evidence="3" id="KW-0413">Isomerase</keyword>
<dbReference type="InterPro" id="IPR034660">
    <property type="entry name" value="DinB/YfiT-like"/>
</dbReference>
<dbReference type="Pfam" id="PF11716">
    <property type="entry name" value="MDMPI_N"/>
    <property type="match status" value="1"/>
</dbReference>
<feature type="domain" description="MDMPI C-terminal" evidence="1">
    <location>
        <begin position="144"/>
        <end position="247"/>
    </location>
</feature>
<evidence type="ECO:0000313" key="4">
    <source>
        <dbReference type="Proteomes" id="UP000546126"/>
    </source>
</evidence>
<dbReference type="RefSeq" id="WP_175602486.1">
    <property type="nucleotide sequence ID" value="NZ_JABWGO010000005.1"/>
</dbReference>
<dbReference type="PANTHER" id="PTHR40758:SF1">
    <property type="entry name" value="CONSERVED PROTEIN"/>
    <property type="match status" value="1"/>
</dbReference>
<dbReference type="InterPro" id="IPR024344">
    <property type="entry name" value="MDMPI_metal-binding"/>
</dbReference>
<dbReference type="Proteomes" id="UP000546126">
    <property type="component" value="Unassembled WGS sequence"/>
</dbReference>
<dbReference type="SUPFAM" id="SSF109854">
    <property type="entry name" value="DinB/YfiT-like putative metalloenzymes"/>
    <property type="match status" value="1"/>
</dbReference>
<reference evidence="3 4" key="1">
    <citation type="submission" date="2020-06" db="EMBL/GenBank/DDBJ databases">
        <authorList>
            <person name="Chanama M."/>
        </authorList>
    </citation>
    <scope>NUCLEOTIDE SEQUENCE [LARGE SCALE GENOMIC DNA]</scope>
    <source>
        <strain evidence="3 4">TBRC6557</strain>
    </source>
</reference>
<name>A0A7Y6IRA5_9ACTN</name>
<keyword evidence="3" id="KW-0670">Pyruvate</keyword>
<dbReference type="InterPro" id="IPR010872">
    <property type="entry name" value="MDMPI_C-term_domain"/>
</dbReference>
<keyword evidence="4" id="KW-1185">Reference proteome</keyword>
<sequence>MTDYPTLIEGEAARLVELASGADPGTPVPACPGWTVADLITHVGTTHRWVTHILRDRVQERIWSRQVPNGLPEGASGDPAWLARGAAELLDTLRATDPATRVWSWGGDQSAAYWARRMTFELLVHRIDAELALGVEPSVPVAAALDGVEELLGNLPHAAWITRRLAGLGAEGATIHLHATDPPAGSPEGTGEWTVTQGPEGVITWTRGHAKADAAVRGTARDLLLMLYGRRFAPALTVFGDRPFLDRWLAAAAF</sequence>
<evidence type="ECO:0000259" key="2">
    <source>
        <dbReference type="Pfam" id="PF11716"/>
    </source>
</evidence>
<dbReference type="GO" id="GO:0016853">
    <property type="term" value="F:isomerase activity"/>
    <property type="evidence" value="ECO:0007669"/>
    <property type="project" value="UniProtKB-KW"/>
</dbReference>